<evidence type="ECO:0008006" key="4">
    <source>
        <dbReference type="Google" id="ProtNLM"/>
    </source>
</evidence>
<dbReference type="AlphaFoldDB" id="A0AAV2PS12"/>
<protein>
    <recommendedName>
        <fullName evidence="4">Vacuolar protein sorting-associated protein 62</fullName>
    </recommendedName>
</protein>
<dbReference type="InterPro" id="IPR009291">
    <property type="entry name" value="Vps62"/>
</dbReference>
<comment type="caution">
    <text evidence="2">The sequence shown here is derived from an EMBL/GenBank/DDBJ whole genome shotgun (WGS) entry which is preliminary data.</text>
</comment>
<reference evidence="2 3" key="1">
    <citation type="submission" date="2024-05" db="EMBL/GenBank/DDBJ databases">
        <authorList>
            <person name="Wallberg A."/>
        </authorList>
    </citation>
    <scope>NUCLEOTIDE SEQUENCE [LARGE SCALE GENOMIC DNA]</scope>
</reference>
<keyword evidence="1" id="KW-0732">Signal</keyword>
<dbReference type="Pfam" id="PF06101">
    <property type="entry name" value="Vps62"/>
    <property type="match status" value="1"/>
</dbReference>
<name>A0AAV2PS12_MEGNR</name>
<evidence type="ECO:0000313" key="3">
    <source>
        <dbReference type="Proteomes" id="UP001497623"/>
    </source>
</evidence>
<accession>A0AAV2PS12</accession>
<feature type="chain" id="PRO_5043808229" description="Vacuolar protein sorting-associated protein 62" evidence="1">
    <location>
        <begin position="20"/>
        <end position="342"/>
    </location>
</feature>
<proteinExistence type="predicted"/>
<dbReference type="PANTHER" id="PTHR48174:SF5">
    <property type="entry name" value="VACUOLAR PROTEIN SORTING-ASSOCIATED PROTEIN 62"/>
    <property type="match status" value="1"/>
</dbReference>
<feature type="signal peptide" evidence="1">
    <location>
        <begin position="1"/>
        <end position="19"/>
    </location>
</feature>
<dbReference type="EMBL" id="CAXKWB010001124">
    <property type="protein sequence ID" value="CAL4063394.1"/>
    <property type="molecule type" value="Genomic_DNA"/>
</dbReference>
<evidence type="ECO:0000256" key="1">
    <source>
        <dbReference type="SAM" id="SignalP"/>
    </source>
</evidence>
<organism evidence="2 3">
    <name type="scientific">Meganyctiphanes norvegica</name>
    <name type="common">Northern krill</name>
    <name type="synonym">Thysanopoda norvegica</name>
    <dbReference type="NCBI Taxonomy" id="48144"/>
    <lineage>
        <taxon>Eukaryota</taxon>
        <taxon>Metazoa</taxon>
        <taxon>Ecdysozoa</taxon>
        <taxon>Arthropoda</taxon>
        <taxon>Crustacea</taxon>
        <taxon>Multicrustacea</taxon>
        <taxon>Malacostraca</taxon>
        <taxon>Eumalacostraca</taxon>
        <taxon>Eucarida</taxon>
        <taxon>Euphausiacea</taxon>
        <taxon>Euphausiidae</taxon>
        <taxon>Meganyctiphanes</taxon>
    </lineage>
</organism>
<sequence length="342" mass="38366">MLVVVFSFLALVITSSVTADAPPITDELRALIEAWAPLVWIHPEDPFFPSSIEFHFEHVELRNSDESVVQSFVNRSSLMTGDETGGMHLNTVPDLECADCLQDLFFGERVENGGVPCYAYVKDWQDACETVDVSYRFFYPYNFGKYICIGIPINGSCDGYVQSFGNHVGDWEHFAIRIRGGEVIRAYSAVHDFGAHYQWNSETNNFFFTEGEPGTFGSEIPYGETIEVVEGFHSEVFSANGSHGTWTKEGTHVYMKLPLHLEDHTARGVAWRTWENLEIVGVDDNTEWSGDLQYLGYRGIWGNLKRGCEVEPVSGECILVNAPALGNGMPGDFPDDCQKTYF</sequence>
<evidence type="ECO:0000313" key="2">
    <source>
        <dbReference type="EMBL" id="CAL4063394.1"/>
    </source>
</evidence>
<dbReference type="PANTHER" id="PTHR48174">
    <property type="entry name" value="DUF946 FAMILY PROTEIN"/>
    <property type="match status" value="1"/>
</dbReference>
<keyword evidence="3" id="KW-1185">Reference proteome</keyword>
<gene>
    <name evidence="2" type="ORF">MNOR_LOCUS3329</name>
</gene>
<dbReference type="Proteomes" id="UP001497623">
    <property type="component" value="Unassembled WGS sequence"/>
</dbReference>